<dbReference type="Pfam" id="PF02931">
    <property type="entry name" value="Neur_chan_LBD"/>
    <property type="match status" value="1"/>
</dbReference>
<comment type="caution">
    <text evidence="18">The sequence shown here is derived from an EMBL/GenBank/DDBJ whole genome shotgun (WGS) entry which is preliminary data.</text>
</comment>
<dbReference type="AlphaFoldDB" id="A0A7I8VKL6"/>
<dbReference type="SUPFAM" id="SSF90112">
    <property type="entry name" value="Neurotransmitter-gated ion-channel transmembrane pore"/>
    <property type="match status" value="1"/>
</dbReference>
<dbReference type="PANTHER" id="PTHR18945">
    <property type="entry name" value="NEUROTRANSMITTER GATED ION CHANNEL"/>
    <property type="match status" value="1"/>
</dbReference>
<dbReference type="InterPro" id="IPR006202">
    <property type="entry name" value="Neur_chan_lig-bd"/>
</dbReference>
<evidence type="ECO:0000256" key="4">
    <source>
        <dbReference type="ARBA" id="ARBA00022692"/>
    </source>
</evidence>
<name>A0A7I8VKL6_9ANNE</name>
<keyword evidence="8 15" id="KW-0472">Membrane</keyword>
<accession>A0A7I8VKL6</accession>
<evidence type="ECO:0000256" key="2">
    <source>
        <dbReference type="ARBA" id="ARBA00022448"/>
    </source>
</evidence>
<feature type="transmembrane region" description="Helical" evidence="15">
    <location>
        <begin position="353"/>
        <end position="378"/>
    </location>
</feature>
<comment type="caution">
    <text evidence="15">Lacks conserved residue(s) required for the propagation of feature annotation.</text>
</comment>
<keyword evidence="12" id="KW-1071">Ligand-gated ion channel</keyword>
<evidence type="ECO:0000256" key="10">
    <source>
        <dbReference type="ARBA" id="ARBA00023170"/>
    </source>
</evidence>
<dbReference type="OrthoDB" id="5975154at2759"/>
<dbReference type="PROSITE" id="PS00236">
    <property type="entry name" value="NEUROTR_ION_CHANNEL"/>
    <property type="match status" value="1"/>
</dbReference>
<feature type="transmembrane region" description="Helical" evidence="15">
    <location>
        <begin position="310"/>
        <end position="333"/>
    </location>
</feature>
<keyword evidence="6" id="KW-0770">Synapse</keyword>
<dbReference type="PRINTS" id="PR00252">
    <property type="entry name" value="NRIONCHANNEL"/>
</dbReference>
<keyword evidence="4 15" id="KW-0812">Transmembrane</keyword>
<keyword evidence="5 15" id="KW-1133">Transmembrane helix</keyword>
<keyword evidence="9" id="KW-1015">Disulfide bond</keyword>
<dbReference type="InterPro" id="IPR036734">
    <property type="entry name" value="Neur_chan_lig-bd_sf"/>
</dbReference>
<dbReference type="FunFam" id="2.70.170.10:FF:000016">
    <property type="entry name" value="Nicotinic acetylcholine receptor subunit"/>
    <property type="match status" value="1"/>
</dbReference>
<keyword evidence="10" id="KW-0675">Receptor</keyword>
<evidence type="ECO:0000256" key="1">
    <source>
        <dbReference type="ARBA" id="ARBA00009237"/>
    </source>
</evidence>
<dbReference type="EMBL" id="CAJFCJ010000007">
    <property type="protein sequence ID" value="CAD5116829.1"/>
    <property type="molecule type" value="Genomic_DNA"/>
</dbReference>
<evidence type="ECO:0000256" key="14">
    <source>
        <dbReference type="ARBA" id="ARBA00034099"/>
    </source>
</evidence>
<evidence type="ECO:0000259" key="17">
    <source>
        <dbReference type="Pfam" id="PF02932"/>
    </source>
</evidence>
<evidence type="ECO:0000256" key="9">
    <source>
        <dbReference type="ARBA" id="ARBA00023157"/>
    </source>
</evidence>
<proteinExistence type="inferred from homology"/>
<keyword evidence="19" id="KW-1185">Reference proteome</keyword>
<keyword evidence="7 15" id="KW-0406">Ion transport</keyword>
<evidence type="ECO:0000259" key="16">
    <source>
        <dbReference type="Pfam" id="PF02931"/>
    </source>
</evidence>
<feature type="domain" description="Neurotransmitter-gated ion-channel transmembrane" evidence="17">
    <location>
        <begin position="316"/>
        <end position="378"/>
    </location>
</feature>
<evidence type="ECO:0000256" key="15">
    <source>
        <dbReference type="RuleBase" id="RU000687"/>
    </source>
</evidence>
<gene>
    <name evidence="18" type="ORF">DGYR_LOCUS5418</name>
</gene>
<dbReference type="Gene3D" id="2.70.170.10">
    <property type="entry name" value="Neurotransmitter-gated ion-channel ligand-binding domain"/>
    <property type="match status" value="1"/>
</dbReference>
<dbReference type="Proteomes" id="UP000549394">
    <property type="component" value="Unassembled WGS sequence"/>
</dbReference>
<evidence type="ECO:0000256" key="3">
    <source>
        <dbReference type="ARBA" id="ARBA00022475"/>
    </source>
</evidence>
<dbReference type="InterPro" id="IPR006201">
    <property type="entry name" value="Neur_channel"/>
</dbReference>
<reference evidence="18 19" key="1">
    <citation type="submission" date="2020-08" db="EMBL/GenBank/DDBJ databases">
        <authorList>
            <person name="Hejnol A."/>
        </authorList>
    </citation>
    <scope>NUCLEOTIDE SEQUENCE [LARGE SCALE GENOMIC DNA]</scope>
</reference>
<dbReference type="InterPro" id="IPR038050">
    <property type="entry name" value="Neuro_actylchol_rec"/>
</dbReference>
<evidence type="ECO:0000313" key="19">
    <source>
        <dbReference type="Proteomes" id="UP000549394"/>
    </source>
</evidence>
<dbReference type="PRINTS" id="PR00254">
    <property type="entry name" value="NICOTINICR"/>
</dbReference>
<dbReference type="GO" id="GO:0004888">
    <property type="term" value="F:transmembrane signaling receptor activity"/>
    <property type="evidence" value="ECO:0007669"/>
    <property type="project" value="InterPro"/>
</dbReference>
<evidence type="ECO:0000256" key="6">
    <source>
        <dbReference type="ARBA" id="ARBA00023018"/>
    </source>
</evidence>
<evidence type="ECO:0000313" key="18">
    <source>
        <dbReference type="EMBL" id="CAD5116829.1"/>
    </source>
</evidence>
<feature type="domain" description="Neurotransmitter-gated ion-channel ligand-binding" evidence="16">
    <location>
        <begin position="95"/>
        <end position="309"/>
    </location>
</feature>
<dbReference type="GO" id="GO:0022848">
    <property type="term" value="F:acetylcholine-gated monoatomic cation-selective channel activity"/>
    <property type="evidence" value="ECO:0007669"/>
    <property type="project" value="InterPro"/>
</dbReference>
<organism evidence="18 19">
    <name type="scientific">Dimorphilus gyrociliatus</name>
    <dbReference type="NCBI Taxonomy" id="2664684"/>
    <lineage>
        <taxon>Eukaryota</taxon>
        <taxon>Metazoa</taxon>
        <taxon>Spiralia</taxon>
        <taxon>Lophotrochozoa</taxon>
        <taxon>Annelida</taxon>
        <taxon>Polychaeta</taxon>
        <taxon>Polychaeta incertae sedis</taxon>
        <taxon>Dinophilidae</taxon>
        <taxon>Dimorphilus</taxon>
    </lineage>
</organism>
<protein>
    <submittedName>
        <fullName evidence="18">DgyrCDS5675</fullName>
    </submittedName>
</protein>
<dbReference type="InterPro" id="IPR036719">
    <property type="entry name" value="Neuro-gated_channel_TM_sf"/>
</dbReference>
<sequence length="379" mass="44222">MPVFVIYQLLFTYRFCLDYVFSMHTAKRDIPLGRRSMNCYFLLFFFSSKIFIEATKHRHERYKQTSWKLRKERSFTSHYPSGTREKDDFSTLSSESRLIHYLLNKYAQAGNMARPVFNSSRAVDVQFAMTLVQLLDFDETKQLLITSVWKSYQWIDENLSWNPADYDGLEDIRLPPSITWTPDIVLYNNADEQYNREIHHELLAVMHNGLVKWIPSAIYRSSCPVNMANFPFDVQTCHFKFGSWTYDGNKLNLHFLNSTGPNIDLREYVNSSEWDMLSCEAKRSIRYYPCCGSDPYPELIYSVTVRRRTAFYIVVLILPCILLSCLTVVMFWFPPQRPDRTGLGMSLFSSFFVLLLILVQSSPPTSASISLLGIIIVLM</sequence>
<evidence type="ECO:0000256" key="5">
    <source>
        <dbReference type="ARBA" id="ARBA00022989"/>
    </source>
</evidence>
<evidence type="ECO:0000256" key="12">
    <source>
        <dbReference type="ARBA" id="ARBA00023286"/>
    </source>
</evidence>
<keyword evidence="11" id="KW-0325">Glycoprotein</keyword>
<evidence type="ECO:0000256" key="13">
    <source>
        <dbReference type="ARBA" id="ARBA00023303"/>
    </source>
</evidence>
<keyword evidence="2 15" id="KW-0813">Transport</keyword>
<evidence type="ECO:0000256" key="11">
    <source>
        <dbReference type="ARBA" id="ARBA00023180"/>
    </source>
</evidence>
<dbReference type="Pfam" id="PF02932">
    <property type="entry name" value="Neur_chan_memb"/>
    <property type="match status" value="1"/>
</dbReference>
<dbReference type="InterPro" id="IPR006029">
    <property type="entry name" value="Neurotrans-gated_channel_TM"/>
</dbReference>
<comment type="similarity">
    <text evidence="1">Belongs to the ligand-gated ion channel (TC 1.A.9) family. Acetylcholine receptor (TC 1.A.9.1) subfamily.</text>
</comment>
<comment type="subcellular location">
    <subcellularLocation>
        <location evidence="14">Synaptic cell membrane</location>
        <topology evidence="14">Multi-pass membrane protein</topology>
    </subcellularLocation>
</comment>
<dbReference type="InterPro" id="IPR002394">
    <property type="entry name" value="Nicotinic_acetylcholine_rcpt"/>
</dbReference>
<dbReference type="GO" id="GO:0045211">
    <property type="term" value="C:postsynaptic membrane"/>
    <property type="evidence" value="ECO:0007669"/>
    <property type="project" value="InterPro"/>
</dbReference>
<keyword evidence="3" id="KW-1003">Cell membrane</keyword>
<evidence type="ECO:0000256" key="8">
    <source>
        <dbReference type="ARBA" id="ARBA00023136"/>
    </source>
</evidence>
<evidence type="ECO:0000256" key="7">
    <source>
        <dbReference type="ARBA" id="ARBA00023065"/>
    </source>
</evidence>
<dbReference type="CDD" id="cd19051">
    <property type="entry name" value="LGIC_TM_cation"/>
    <property type="match status" value="1"/>
</dbReference>
<keyword evidence="13 15" id="KW-0407">Ion channel</keyword>
<dbReference type="InterPro" id="IPR018000">
    <property type="entry name" value="Neurotransmitter_ion_chnl_CS"/>
</dbReference>
<dbReference type="SUPFAM" id="SSF63712">
    <property type="entry name" value="Nicotinic receptor ligand binding domain-like"/>
    <property type="match status" value="1"/>
</dbReference>
<dbReference type="Gene3D" id="1.20.58.390">
    <property type="entry name" value="Neurotransmitter-gated ion-channel transmembrane domain"/>
    <property type="match status" value="1"/>
</dbReference>